<dbReference type="Gene3D" id="3.30.420.10">
    <property type="entry name" value="Ribonuclease H-like superfamily/Ribonuclease H"/>
    <property type="match status" value="1"/>
</dbReference>
<feature type="domain" description="Integrase zinc-binding" evidence="1">
    <location>
        <begin position="7"/>
        <end position="32"/>
    </location>
</feature>
<name>Q6UTZ7_ORYSJ</name>
<accession>Q6UTZ7</accession>
<dbReference type="Gene3D" id="1.10.340.70">
    <property type="match status" value="1"/>
</dbReference>
<dbReference type="Pfam" id="PF17921">
    <property type="entry name" value="Integrase_H2C2"/>
    <property type="match status" value="1"/>
</dbReference>
<dbReference type="GO" id="GO:0003676">
    <property type="term" value="F:nucleic acid binding"/>
    <property type="evidence" value="ECO:0007669"/>
    <property type="project" value="InterPro"/>
</dbReference>
<protein>
    <submittedName>
        <fullName evidence="2">Putative integrase</fullName>
    </submittedName>
</protein>
<dbReference type="SUPFAM" id="SSF53098">
    <property type="entry name" value="Ribonuclease H-like"/>
    <property type="match status" value="1"/>
</dbReference>
<dbReference type="AlphaFoldDB" id="Q6UTZ7"/>
<dbReference type="InterPro" id="IPR052160">
    <property type="entry name" value="Gypsy_RT_Integrase-like"/>
</dbReference>
<gene>
    <name evidence="2" type="ORF">OSJNBa0070J19.17</name>
</gene>
<evidence type="ECO:0000313" key="2">
    <source>
        <dbReference type="EMBL" id="AAQ56568.1"/>
    </source>
</evidence>
<dbReference type="PANTHER" id="PTHR47266">
    <property type="entry name" value="ENDONUCLEASE-RELATED"/>
    <property type="match status" value="1"/>
</dbReference>
<dbReference type="InterPro" id="IPR012337">
    <property type="entry name" value="RNaseH-like_sf"/>
</dbReference>
<dbReference type="InterPro" id="IPR041588">
    <property type="entry name" value="Integrase_H2C2"/>
</dbReference>
<reference evidence="2" key="1">
    <citation type="journal article" date="2004" name="Nat. Genet.">
        <title>Sequencing of a rice centromere uncovers active genes.</title>
        <authorList>
            <person name="Nagaki K."/>
            <person name="Cheng Z."/>
            <person name="Ouyang S."/>
            <person name="Talbert P.B."/>
            <person name="Kim M."/>
            <person name="Jones K.M."/>
            <person name="Henikoff S."/>
            <person name="Buell C.R."/>
            <person name="Jiang J."/>
        </authorList>
    </citation>
    <scope>NUCLEOTIDE SEQUENCE</scope>
</reference>
<dbReference type="InterPro" id="IPR036397">
    <property type="entry name" value="RNaseH_sf"/>
</dbReference>
<proteinExistence type="predicted"/>
<organism evidence="2">
    <name type="scientific">Oryza sativa subsp. japonica</name>
    <name type="common">Rice</name>
    <dbReference type="NCBI Taxonomy" id="39947"/>
    <lineage>
        <taxon>Eukaryota</taxon>
        <taxon>Viridiplantae</taxon>
        <taxon>Streptophyta</taxon>
        <taxon>Embryophyta</taxon>
        <taxon>Tracheophyta</taxon>
        <taxon>Spermatophyta</taxon>
        <taxon>Magnoliopsida</taxon>
        <taxon>Liliopsida</taxon>
        <taxon>Poales</taxon>
        <taxon>Poaceae</taxon>
        <taxon>BOP clade</taxon>
        <taxon>Oryzoideae</taxon>
        <taxon>Oryzeae</taxon>
        <taxon>Oryzinae</taxon>
        <taxon>Oryza</taxon>
        <taxon>Oryza sativa</taxon>
    </lineage>
</organism>
<evidence type="ECO:0000259" key="1">
    <source>
        <dbReference type="Pfam" id="PF17921"/>
    </source>
</evidence>
<dbReference type="EMBL" id="AY360394">
    <property type="protein sequence ID" value="AAQ56568.1"/>
    <property type="molecule type" value="Genomic_DNA"/>
</dbReference>
<sequence>MKWLLNRAGFYWPKMVDDCFKYNRGCEACQQFGNVQLAPAVVLNPIIKPWLFRDWSLDFIGQIHHSSPNGHRFVLVPTDYFTKWAKAVQLKNMTHTEANGQVESSNKILLKLVKKNNEGHPKRWHEVLFEAL</sequence>